<dbReference type="RefSeq" id="WP_381492527.1">
    <property type="nucleotide sequence ID" value="NZ_JBHTIK010000011.1"/>
</dbReference>
<evidence type="ECO:0000256" key="2">
    <source>
        <dbReference type="ARBA" id="ARBA00010265"/>
    </source>
</evidence>
<evidence type="ECO:0000256" key="7">
    <source>
        <dbReference type="SAM" id="Phobius"/>
    </source>
</evidence>
<keyword evidence="5 7" id="KW-0472">Membrane</keyword>
<evidence type="ECO:0000256" key="3">
    <source>
        <dbReference type="ARBA" id="ARBA00022692"/>
    </source>
</evidence>
<dbReference type="Proteomes" id="UP001597124">
    <property type="component" value="Unassembled WGS sequence"/>
</dbReference>
<evidence type="ECO:0000256" key="4">
    <source>
        <dbReference type="ARBA" id="ARBA00022989"/>
    </source>
</evidence>
<organism evidence="8 9">
    <name type="scientific">Sphingosinicella xenopeptidilytica</name>
    <dbReference type="NCBI Taxonomy" id="364098"/>
    <lineage>
        <taxon>Bacteria</taxon>
        <taxon>Pseudomonadati</taxon>
        <taxon>Pseudomonadota</taxon>
        <taxon>Alphaproteobacteria</taxon>
        <taxon>Sphingomonadales</taxon>
        <taxon>Sphingosinicellaceae</taxon>
        <taxon>Sphingosinicella</taxon>
    </lineage>
</organism>
<dbReference type="Gene3D" id="2.40.128.260">
    <property type="entry name" value="Type IV secretion system, VirB10/TraB/TrbI"/>
    <property type="match status" value="1"/>
</dbReference>
<gene>
    <name evidence="8" type="ORF">ACFQ00_15090</name>
</gene>
<feature type="transmembrane region" description="Helical" evidence="7">
    <location>
        <begin position="34"/>
        <end position="54"/>
    </location>
</feature>
<evidence type="ECO:0000256" key="1">
    <source>
        <dbReference type="ARBA" id="ARBA00004167"/>
    </source>
</evidence>
<dbReference type="EMBL" id="JBHTIK010000011">
    <property type="protein sequence ID" value="MFD0849658.1"/>
    <property type="molecule type" value="Genomic_DNA"/>
</dbReference>
<comment type="caution">
    <text evidence="8">The sequence shown here is derived from an EMBL/GenBank/DDBJ whole genome shotgun (WGS) entry which is preliminary data.</text>
</comment>
<evidence type="ECO:0000313" key="8">
    <source>
        <dbReference type="EMBL" id="MFD0849658.1"/>
    </source>
</evidence>
<name>A0ABW3C5A7_SPHXN</name>
<dbReference type="InterPro" id="IPR005498">
    <property type="entry name" value="T4SS_VirB10/TraB/TrbI"/>
</dbReference>
<dbReference type="CDD" id="cd16429">
    <property type="entry name" value="VirB10"/>
    <property type="match status" value="1"/>
</dbReference>
<keyword evidence="3 7" id="KW-0812">Transmembrane</keyword>
<evidence type="ECO:0000256" key="5">
    <source>
        <dbReference type="ARBA" id="ARBA00023136"/>
    </source>
</evidence>
<reference evidence="9" key="1">
    <citation type="journal article" date="2019" name="Int. J. Syst. Evol. Microbiol.">
        <title>The Global Catalogue of Microorganisms (GCM) 10K type strain sequencing project: providing services to taxonomists for standard genome sequencing and annotation.</title>
        <authorList>
            <consortium name="The Broad Institute Genomics Platform"/>
            <consortium name="The Broad Institute Genome Sequencing Center for Infectious Disease"/>
            <person name="Wu L."/>
            <person name="Ma J."/>
        </authorList>
    </citation>
    <scope>NUCLEOTIDE SEQUENCE [LARGE SCALE GENOMIC DNA]</scope>
    <source>
        <strain evidence="9">CCUG 52537</strain>
    </source>
</reference>
<dbReference type="Pfam" id="PF03743">
    <property type="entry name" value="TrbI"/>
    <property type="match status" value="1"/>
</dbReference>
<evidence type="ECO:0000256" key="6">
    <source>
        <dbReference type="SAM" id="MobiDB-lite"/>
    </source>
</evidence>
<keyword evidence="4 7" id="KW-1133">Transmembrane helix</keyword>
<protein>
    <submittedName>
        <fullName evidence="8">TrbI/VirB10 family protein</fullName>
    </submittedName>
</protein>
<comment type="subcellular location">
    <subcellularLocation>
        <location evidence="1">Membrane</location>
        <topology evidence="1">Single-pass membrane protein</topology>
    </subcellularLocation>
</comment>
<comment type="similarity">
    <text evidence="2">Belongs to the TrbI/VirB10 family.</text>
</comment>
<sequence length="364" mass="38096">MTAPIQPSVPGKQDPETFVLRAKPEPVVRFRKRLIVGLTGMVLALLAGVSWFALSPGERGLPADETAKPAPRLPGLPDAVSGLPERYDEIPKLGPALPGDLGRPILKRQREIAEEDASAAAGIIKPDAAGDARTRAANAPILVRLSGTRSQTDGDDVAPSRPQPPTDTGGTRQAPSPYLLSAGSVIAASLITGLNSDLPGLVTAQVTENAFDSPTGRILLVPQGARLLGRYESNIAFGQARALVVWQRLIFPDGRALALPESPATDAGGYAGISDRVDRHSGEVLKAVAMSTLLGIGSELTISGNNEVADALRSAVQSSSNRAGDQIVSRGLGIRPTIIVRPGTPIRLLVHQDLVIEPSPARSR</sequence>
<keyword evidence="9" id="KW-1185">Reference proteome</keyword>
<evidence type="ECO:0000313" key="9">
    <source>
        <dbReference type="Proteomes" id="UP001597124"/>
    </source>
</evidence>
<accession>A0ABW3C5A7</accession>
<proteinExistence type="inferred from homology"/>
<feature type="region of interest" description="Disordered" evidence="6">
    <location>
        <begin position="142"/>
        <end position="176"/>
    </location>
</feature>
<dbReference type="InterPro" id="IPR042217">
    <property type="entry name" value="T4SS_VirB10/TrbI"/>
</dbReference>